<name>A0A1B8S9A7_9MYCO</name>
<evidence type="ECO:0000256" key="1">
    <source>
        <dbReference type="SAM" id="MobiDB-lite"/>
    </source>
</evidence>
<evidence type="ECO:0000313" key="3">
    <source>
        <dbReference type="Proteomes" id="UP000092668"/>
    </source>
</evidence>
<feature type="compositionally biased region" description="Basic and acidic residues" evidence="1">
    <location>
        <begin position="62"/>
        <end position="72"/>
    </location>
</feature>
<feature type="compositionally biased region" description="Low complexity" evidence="1">
    <location>
        <begin position="8"/>
        <end position="33"/>
    </location>
</feature>
<proteinExistence type="predicted"/>
<comment type="caution">
    <text evidence="2">The sequence shown here is derived from an EMBL/GenBank/DDBJ whole genome shotgun (WGS) entry which is preliminary data.</text>
</comment>
<dbReference type="Proteomes" id="UP000092668">
    <property type="component" value="Unassembled WGS sequence"/>
</dbReference>
<keyword evidence="3" id="KW-1185">Reference proteome</keyword>
<reference evidence="2 3" key="1">
    <citation type="submission" date="2015-06" db="EMBL/GenBank/DDBJ databases">
        <title>Genome sequence of Mycobacterium kumamotonense strain Roo.</title>
        <authorList>
            <person name="Greninger A.L."/>
            <person name="Cunningham G."/>
            <person name="Miller S."/>
        </authorList>
    </citation>
    <scope>NUCLEOTIDE SEQUENCE [LARGE SCALE GENOMIC DNA]</scope>
    <source>
        <strain evidence="2 3">Roo</strain>
    </source>
</reference>
<dbReference type="EMBL" id="LFOE01000101">
    <property type="protein sequence ID" value="OBY29323.1"/>
    <property type="molecule type" value="Genomic_DNA"/>
</dbReference>
<organism evidence="2 3">
    <name type="scientific">Mycolicibacter kumamotonensis</name>
    <dbReference type="NCBI Taxonomy" id="354243"/>
    <lineage>
        <taxon>Bacteria</taxon>
        <taxon>Bacillati</taxon>
        <taxon>Actinomycetota</taxon>
        <taxon>Actinomycetes</taxon>
        <taxon>Mycobacteriales</taxon>
        <taxon>Mycobacteriaceae</taxon>
        <taxon>Mycolicibacter</taxon>
    </lineage>
</organism>
<sequence>MPKTRTGSPPTNDAAPASASASTRATATNHSAAQLTECSRCSVAERHRRRAASRRLSILDSGHGDPWRHDEVPMTDHQRECWQRTVAHLTAAGFRAIIPTDILVGLR</sequence>
<feature type="region of interest" description="Disordered" evidence="1">
    <location>
        <begin position="50"/>
        <end position="72"/>
    </location>
</feature>
<dbReference type="AlphaFoldDB" id="A0A1B8S9A7"/>
<evidence type="ECO:0000313" key="2">
    <source>
        <dbReference type="EMBL" id="OBY29323.1"/>
    </source>
</evidence>
<gene>
    <name evidence="2" type="ORF">ACT18_23665</name>
</gene>
<feature type="region of interest" description="Disordered" evidence="1">
    <location>
        <begin position="1"/>
        <end position="35"/>
    </location>
</feature>
<accession>A0A1B8S9A7</accession>
<protein>
    <submittedName>
        <fullName evidence="2">Uncharacterized protein</fullName>
    </submittedName>
</protein>